<protein>
    <recommendedName>
        <fullName evidence="4">non-specific serine/threonine protein kinase</fullName>
        <ecNumber evidence="4">2.7.11.1</ecNumber>
    </recommendedName>
</protein>
<evidence type="ECO:0000256" key="2">
    <source>
        <dbReference type="ARBA" id="ARBA00004496"/>
    </source>
</evidence>
<keyword evidence="20" id="KW-1185">Reference proteome</keyword>
<dbReference type="GO" id="GO:0006974">
    <property type="term" value="P:DNA damage response"/>
    <property type="evidence" value="ECO:0007669"/>
    <property type="project" value="UniProtKB-KW"/>
</dbReference>
<evidence type="ECO:0000256" key="13">
    <source>
        <dbReference type="ARBA" id="ARBA00023054"/>
    </source>
</evidence>
<keyword evidence="11" id="KW-0418">Kinase</keyword>
<evidence type="ECO:0000256" key="14">
    <source>
        <dbReference type="ARBA" id="ARBA00023136"/>
    </source>
</evidence>
<evidence type="ECO:0000256" key="9">
    <source>
        <dbReference type="ARBA" id="ARBA00022741"/>
    </source>
</evidence>
<reference evidence="19" key="2">
    <citation type="submission" date="2025-08" db="UniProtKB">
        <authorList>
            <consortium name="Ensembl"/>
        </authorList>
    </citation>
    <scope>IDENTIFICATION</scope>
</reference>
<dbReference type="EC" id="2.7.11.1" evidence="4"/>
<keyword evidence="7" id="KW-0723">Serine/threonine-protein kinase</keyword>
<evidence type="ECO:0000313" key="20">
    <source>
        <dbReference type="Proteomes" id="UP000314982"/>
    </source>
</evidence>
<dbReference type="GeneTree" id="ENSGT00940000155735"/>
<evidence type="ECO:0000256" key="4">
    <source>
        <dbReference type="ARBA" id="ARBA00012513"/>
    </source>
</evidence>
<keyword evidence="12" id="KW-0067">ATP-binding</keyword>
<evidence type="ECO:0000256" key="17">
    <source>
        <dbReference type="SAM" id="Coils"/>
    </source>
</evidence>
<feature type="region of interest" description="Disordered" evidence="18">
    <location>
        <begin position="48"/>
        <end position="82"/>
    </location>
</feature>
<evidence type="ECO:0000256" key="12">
    <source>
        <dbReference type="ARBA" id="ARBA00022840"/>
    </source>
</evidence>
<comment type="catalytic activity">
    <reaction evidence="16">
        <text>L-seryl-[protein] + ATP = O-phospho-L-seryl-[protein] + ADP + H(+)</text>
        <dbReference type="Rhea" id="RHEA:17989"/>
        <dbReference type="Rhea" id="RHEA-COMP:9863"/>
        <dbReference type="Rhea" id="RHEA-COMP:11604"/>
        <dbReference type="ChEBI" id="CHEBI:15378"/>
        <dbReference type="ChEBI" id="CHEBI:29999"/>
        <dbReference type="ChEBI" id="CHEBI:30616"/>
        <dbReference type="ChEBI" id="CHEBI:83421"/>
        <dbReference type="ChEBI" id="CHEBI:456216"/>
        <dbReference type="EC" id="2.7.11.1"/>
    </reaction>
</comment>
<dbReference type="AlphaFoldDB" id="A0A4W5QGH8"/>
<proteinExistence type="inferred from homology"/>
<comment type="similarity">
    <text evidence="3">Belongs to the protein kinase superfamily. STE Ser/Thr protein kinase family. STE20 subfamily.</text>
</comment>
<feature type="coiled-coil region" evidence="17">
    <location>
        <begin position="140"/>
        <end position="178"/>
    </location>
</feature>
<evidence type="ECO:0000256" key="18">
    <source>
        <dbReference type="SAM" id="MobiDB-lite"/>
    </source>
</evidence>
<dbReference type="Proteomes" id="UP000314982">
    <property type="component" value="Unassembled WGS sequence"/>
</dbReference>
<feature type="coiled-coil region" evidence="17">
    <location>
        <begin position="437"/>
        <end position="494"/>
    </location>
</feature>
<keyword evidence="5" id="KW-1003">Cell membrane</keyword>
<keyword evidence="10" id="KW-0227">DNA damage</keyword>
<comment type="catalytic activity">
    <reaction evidence="15">
        <text>L-threonyl-[protein] + ATP = O-phospho-L-threonyl-[protein] + ADP + H(+)</text>
        <dbReference type="Rhea" id="RHEA:46608"/>
        <dbReference type="Rhea" id="RHEA-COMP:11060"/>
        <dbReference type="Rhea" id="RHEA-COMP:11605"/>
        <dbReference type="ChEBI" id="CHEBI:15378"/>
        <dbReference type="ChEBI" id="CHEBI:30013"/>
        <dbReference type="ChEBI" id="CHEBI:30616"/>
        <dbReference type="ChEBI" id="CHEBI:61977"/>
        <dbReference type="ChEBI" id="CHEBI:456216"/>
        <dbReference type="EC" id="2.7.11.1"/>
    </reaction>
</comment>
<evidence type="ECO:0000256" key="16">
    <source>
        <dbReference type="ARBA" id="ARBA00048679"/>
    </source>
</evidence>
<dbReference type="PANTHER" id="PTHR47167">
    <property type="entry name" value="SERINE/THREONINE-PROTEIN KINASE TAO1-LIKE PROTEIN"/>
    <property type="match status" value="1"/>
</dbReference>
<evidence type="ECO:0000256" key="7">
    <source>
        <dbReference type="ARBA" id="ARBA00022527"/>
    </source>
</evidence>
<dbReference type="GO" id="GO:0005886">
    <property type="term" value="C:plasma membrane"/>
    <property type="evidence" value="ECO:0007669"/>
    <property type="project" value="UniProtKB-SubCell"/>
</dbReference>
<keyword evidence="8" id="KW-0808">Transferase</keyword>
<reference evidence="20" key="1">
    <citation type="submission" date="2018-06" db="EMBL/GenBank/DDBJ databases">
        <title>Genome assembly of Danube salmon.</title>
        <authorList>
            <person name="Macqueen D.J."/>
            <person name="Gundappa M.K."/>
        </authorList>
    </citation>
    <scope>NUCLEOTIDE SEQUENCE [LARGE SCALE GENOMIC DNA]</scope>
</reference>
<dbReference type="GO" id="GO:0005524">
    <property type="term" value="F:ATP binding"/>
    <property type="evidence" value="ECO:0007669"/>
    <property type="project" value="UniProtKB-KW"/>
</dbReference>
<dbReference type="InterPro" id="IPR051234">
    <property type="entry name" value="TAO_STE20_kinase"/>
</dbReference>
<organism evidence="19 20">
    <name type="scientific">Hucho hucho</name>
    <name type="common">huchen</name>
    <dbReference type="NCBI Taxonomy" id="62062"/>
    <lineage>
        <taxon>Eukaryota</taxon>
        <taxon>Metazoa</taxon>
        <taxon>Chordata</taxon>
        <taxon>Craniata</taxon>
        <taxon>Vertebrata</taxon>
        <taxon>Euteleostomi</taxon>
        <taxon>Actinopterygii</taxon>
        <taxon>Neopterygii</taxon>
        <taxon>Teleostei</taxon>
        <taxon>Protacanthopterygii</taxon>
        <taxon>Salmoniformes</taxon>
        <taxon>Salmonidae</taxon>
        <taxon>Salmoninae</taxon>
        <taxon>Hucho</taxon>
    </lineage>
</organism>
<evidence type="ECO:0000256" key="1">
    <source>
        <dbReference type="ARBA" id="ARBA00004202"/>
    </source>
</evidence>
<keyword evidence="9" id="KW-0547">Nucleotide-binding</keyword>
<sequence length="577" mass="68186">MSSWEYRKMNTAPNNCILFGGRREGVQQSLFRETTQGKDAFKAGCVLDAGRHGSDSSSSSEHGGPGKRPPPLSPPFPPPLQDHACVRDEAVHRDARPELRPTSSHKSRALDCKICERFATIKSASLIQEHEQDSELREQMSGYKRMRRQHQKQLIALENRLKAEMDEHRLRLQKEVETHANNTYIELERLAKRHTVHTDKEIKAATAEEKRIQQQIIAQQKKELTTFVDNQKKEYRLCKDKIKEEMNEDPSTPKEEKQERLSRHKETVQRSQAEDEAHLLDQQRLVYDRSCRALKRRTLVKRHEFEQEQMREELNKKKTQKEMEQALMIRQDESTQELEHRQLQTLQRLRVELILLQHQTELENQEEYNGRRQRELHRKHALEQRQQPQNLKMLEMQIKKQFQDTCKVQNKQYKALRNHQLEVSPKSEHKAILKSLKEEQTRKLAVLAEQYEQSINEMMASQAMRLEEEQEGECQALKQQLQQEMELLDAYQSKTKAQTEAQHERELQMLEQKVSLCRAHLEQKIEEELASLQKERTERIKQLFERQEREMDAFDAESARLGFGSLGSLDFPKEDER</sequence>
<dbReference type="GO" id="GO:0051493">
    <property type="term" value="P:regulation of cytoskeleton organization"/>
    <property type="evidence" value="ECO:0007669"/>
    <property type="project" value="TreeGrafter"/>
</dbReference>
<evidence type="ECO:0000256" key="11">
    <source>
        <dbReference type="ARBA" id="ARBA00022777"/>
    </source>
</evidence>
<evidence type="ECO:0000256" key="15">
    <source>
        <dbReference type="ARBA" id="ARBA00047899"/>
    </source>
</evidence>
<evidence type="ECO:0000256" key="5">
    <source>
        <dbReference type="ARBA" id="ARBA00022475"/>
    </source>
</evidence>
<keyword evidence="13 17" id="KW-0175">Coiled coil</keyword>
<dbReference type="GO" id="GO:0005737">
    <property type="term" value="C:cytoplasm"/>
    <property type="evidence" value="ECO:0007669"/>
    <property type="project" value="UniProtKB-SubCell"/>
</dbReference>
<reference evidence="19" key="3">
    <citation type="submission" date="2025-09" db="UniProtKB">
        <authorList>
            <consortium name="Ensembl"/>
        </authorList>
    </citation>
    <scope>IDENTIFICATION</scope>
</reference>
<feature type="region of interest" description="Disordered" evidence="18">
    <location>
        <begin position="242"/>
        <end position="274"/>
    </location>
</feature>
<evidence type="ECO:0000256" key="3">
    <source>
        <dbReference type="ARBA" id="ARBA00008874"/>
    </source>
</evidence>
<name>A0A4W5QGH8_9TELE</name>
<evidence type="ECO:0000256" key="8">
    <source>
        <dbReference type="ARBA" id="ARBA00022679"/>
    </source>
</evidence>
<evidence type="ECO:0000256" key="10">
    <source>
        <dbReference type="ARBA" id="ARBA00022763"/>
    </source>
</evidence>
<dbReference type="GO" id="GO:0004674">
    <property type="term" value="F:protein serine/threonine kinase activity"/>
    <property type="evidence" value="ECO:0007669"/>
    <property type="project" value="UniProtKB-KW"/>
</dbReference>
<evidence type="ECO:0000256" key="6">
    <source>
        <dbReference type="ARBA" id="ARBA00022490"/>
    </source>
</evidence>
<dbReference type="STRING" id="62062.ENSHHUP00000073080"/>
<evidence type="ECO:0000313" key="19">
    <source>
        <dbReference type="Ensembl" id="ENSHHUP00000073080.1"/>
    </source>
</evidence>
<feature type="compositionally biased region" description="Pro residues" evidence="18">
    <location>
        <begin position="67"/>
        <end position="80"/>
    </location>
</feature>
<accession>A0A4W5QGH8</accession>
<keyword evidence="6" id="KW-0963">Cytoplasm</keyword>
<keyword evidence="14" id="KW-0472">Membrane</keyword>
<comment type="subcellular location">
    <subcellularLocation>
        <location evidence="1">Cell membrane</location>
        <topology evidence="1">Peripheral membrane protein</topology>
    </subcellularLocation>
    <subcellularLocation>
        <location evidence="2">Cytoplasm</location>
    </subcellularLocation>
</comment>
<feature type="coiled-coil region" evidence="17">
    <location>
        <begin position="300"/>
        <end position="327"/>
    </location>
</feature>
<dbReference type="Ensembl" id="ENSHHUT00000075489.1">
    <property type="protein sequence ID" value="ENSHHUP00000073080.1"/>
    <property type="gene ID" value="ENSHHUG00000042908.1"/>
</dbReference>
<dbReference type="PANTHER" id="PTHR47167:SF10">
    <property type="entry name" value="SERINE_THREONINE-PROTEIN KINASE TAO3"/>
    <property type="match status" value="1"/>
</dbReference>